<dbReference type="Proteomes" id="UP001210231">
    <property type="component" value="Unassembled WGS sequence"/>
</dbReference>
<organism evidence="2 3">
    <name type="scientific">Polluticaenibacter yanchengensis</name>
    <dbReference type="NCBI Taxonomy" id="3014562"/>
    <lineage>
        <taxon>Bacteria</taxon>
        <taxon>Pseudomonadati</taxon>
        <taxon>Bacteroidota</taxon>
        <taxon>Chitinophagia</taxon>
        <taxon>Chitinophagales</taxon>
        <taxon>Chitinophagaceae</taxon>
        <taxon>Polluticaenibacter</taxon>
    </lineage>
</organism>
<keyword evidence="1" id="KW-0472">Membrane</keyword>
<name>A0ABT4UG27_9BACT</name>
<comment type="caution">
    <text evidence="2">The sequence shown here is derived from an EMBL/GenBank/DDBJ whole genome shotgun (WGS) entry which is preliminary data.</text>
</comment>
<dbReference type="EMBL" id="JAQGEF010000003">
    <property type="protein sequence ID" value="MDA3613807.1"/>
    <property type="molecule type" value="Genomic_DNA"/>
</dbReference>
<accession>A0ABT4UG27</accession>
<dbReference type="RefSeq" id="WP_407030137.1">
    <property type="nucleotide sequence ID" value="NZ_JAQGEF010000003.1"/>
</dbReference>
<dbReference type="InterPro" id="IPR048136">
    <property type="entry name" value="STM3941-like"/>
</dbReference>
<evidence type="ECO:0000313" key="2">
    <source>
        <dbReference type="EMBL" id="MDA3613807.1"/>
    </source>
</evidence>
<proteinExistence type="predicted"/>
<feature type="transmembrane region" description="Helical" evidence="1">
    <location>
        <begin position="19"/>
        <end position="37"/>
    </location>
</feature>
<keyword evidence="1" id="KW-0812">Transmembrane</keyword>
<feature type="transmembrane region" description="Helical" evidence="1">
    <location>
        <begin position="49"/>
        <end position="70"/>
    </location>
</feature>
<evidence type="ECO:0000313" key="3">
    <source>
        <dbReference type="Proteomes" id="UP001210231"/>
    </source>
</evidence>
<keyword evidence="1" id="KW-1133">Transmembrane helix</keyword>
<sequence>MTTDNKTNIPFSKTKLTKLLFFSILFLAGGLWMIITNPQTSNPVFNNPVIKAIAAYGATIMGLLGIYFFAGKLFNKAPGLILSEEGIYDNSGALSFGLIPWSDISQISERTIQASIASKQHFVTIALLDPDKYISAETNLLKKKILKANAKSYGTPINISTNGLKTNHKDLLNLVNDYFEKYKQTGGKE</sequence>
<gene>
    <name evidence="2" type="ORF">O3P16_03225</name>
</gene>
<keyword evidence="3" id="KW-1185">Reference proteome</keyword>
<protein>
    <submittedName>
        <fullName evidence="2">Uncharacterized protein</fullName>
    </submittedName>
</protein>
<reference evidence="2 3" key="1">
    <citation type="submission" date="2022-12" db="EMBL/GenBank/DDBJ databases">
        <title>Chitinophagaceae gen. sp. nov., a new member of the family Chitinophagaceae, isolated from soil in a chemical factory.</title>
        <authorList>
            <person name="Ke Z."/>
        </authorList>
    </citation>
    <scope>NUCLEOTIDE SEQUENCE [LARGE SCALE GENOMIC DNA]</scope>
    <source>
        <strain evidence="2 3">LY-5</strain>
    </source>
</reference>
<dbReference type="NCBIfam" id="NF041635">
    <property type="entry name" value="STM3941_fam"/>
    <property type="match status" value="1"/>
</dbReference>
<evidence type="ECO:0000256" key="1">
    <source>
        <dbReference type="SAM" id="Phobius"/>
    </source>
</evidence>